<feature type="region of interest" description="Disordered" evidence="1">
    <location>
        <begin position="1"/>
        <end position="81"/>
    </location>
</feature>
<dbReference type="EMBL" id="AP014958">
    <property type="protein sequence ID" value="BAS80065.1"/>
    <property type="molecule type" value="Genomic_DNA"/>
</dbReference>
<name>A0A0N7KFS9_ORYSJ</name>
<proteinExistence type="predicted"/>
<organism evidence="2 3">
    <name type="scientific">Oryza sativa subsp. japonica</name>
    <name type="common">Rice</name>
    <dbReference type="NCBI Taxonomy" id="39947"/>
    <lineage>
        <taxon>Eukaryota</taxon>
        <taxon>Viridiplantae</taxon>
        <taxon>Streptophyta</taxon>
        <taxon>Embryophyta</taxon>
        <taxon>Tracheophyta</taxon>
        <taxon>Spermatophyta</taxon>
        <taxon>Magnoliopsida</taxon>
        <taxon>Liliopsida</taxon>
        <taxon>Poales</taxon>
        <taxon>Poaceae</taxon>
        <taxon>BOP clade</taxon>
        <taxon>Oryzoideae</taxon>
        <taxon>Oryzeae</taxon>
        <taxon>Oryzinae</taxon>
        <taxon>Oryza</taxon>
        <taxon>Oryza sativa</taxon>
    </lineage>
</organism>
<reference evidence="3" key="1">
    <citation type="journal article" date="2005" name="Nature">
        <title>The map-based sequence of the rice genome.</title>
        <authorList>
            <consortium name="International rice genome sequencing project (IRGSP)"/>
            <person name="Matsumoto T."/>
            <person name="Wu J."/>
            <person name="Kanamori H."/>
            <person name="Katayose Y."/>
            <person name="Fujisawa M."/>
            <person name="Namiki N."/>
            <person name="Mizuno H."/>
            <person name="Yamamoto K."/>
            <person name="Antonio B.A."/>
            <person name="Baba T."/>
            <person name="Sakata K."/>
            <person name="Nagamura Y."/>
            <person name="Aoki H."/>
            <person name="Arikawa K."/>
            <person name="Arita K."/>
            <person name="Bito T."/>
            <person name="Chiden Y."/>
            <person name="Fujitsuka N."/>
            <person name="Fukunaka R."/>
            <person name="Hamada M."/>
            <person name="Harada C."/>
            <person name="Hayashi A."/>
            <person name="Hijishita S."/>
            <person name="Honda M."/>
            <person name="Hosokawa S."/>
            <person name="Ichikawa Y."/>
            <person name="Idonuma A."/>
            <person name="Iijima M."/>
            <person name="Ikeda M."/>
            <person name="Ikeno M."/>
            <person name="Ito K."/>
            <person name="Ito S."/>
            <person name="Ito T."/>
            <person name="Ito Y."/>
            <person name="Ito Y."/>
            <person name="Iwabuchi A."/>
            <person name="Kamiya K."/>
            <person name="Karasawa W."/>
            <person name="Kurita K."/>
            <person name="Katagiri S."/>
            <person name="Kikuta A."/>
            <person name="Kobayashi H."/>
            <person name="Kobayashi N."/>
            <person name="Machita K."/>
            <person name="Maehara T."/>
            <person name="Masukawa M."/>
            <person name="Mizubayashi T."/>
            <person name="Mukai Y."/>
            <person name="Nagasaki H."/>
            <person name="Nagata Y."/>
            <person name="Naito S."/>
            <person name="Nakashima M."/>
            <person name="Nakama Y."/>
            <person name="Nakamichi Y."/>
            <person name="Nakamura M."/>
            <person name="Meguro A."/>
            <person name="Negishi M."/>
            <person name="Ohta I."/>
            <person name="Ohta T."/>
            <person name="Okamoto M."/>
            <person name="Ono N."/>
            <person name="Saji S."/>
            <person name="Sakaguchi M."/>
            <person name="Sakai K."/>
            <person name="Shibata M."/>
            <person name="Shimokawa T."/>
            <person name="Song J."/>
            <person name="Takazaki Y."/>
            <person name="Terasawa K."/>
            <person name="Tsugane M."/>
            <person name="Tsuji K."/>
            <person name="Ueda S."/>
            <person name="Waki K."/>
            <person name="Yamagata H."/>
            <person name="Yamamoto M."/>
            <person name="Yamamoto S."/>
            <person name="Yamane H."/>
            <person name="Yoshiki S."/>
            <person name="Yoshihara R."/>
            <person name="Yukawa K."/>
            <person name="Zhong H."/>
            <person name="Yano M."/>
            <person name="Yuan Q."/>
            <person name="Ouyang S."/>
            <person name="Liu J."/>
            <person name="Jones K.M."/>
            <person name="Gansberger K."/>
            <person name="Moffat K."/>
            <person name="Hill J."/>
            <person name="Bera J."/>
            <person name="Fadrosh D."/>
            <person name="Jin S."/>
            <person name="Johri S."/>
            <person name="Kim M."/>
            <person name="Overton L."/>
            <person name="Reardon M."/>
            <person name="Tsitrin T."/>
            <person name="Vuong H."/>
            <person name="Weaver B."/>
            <person name="Ciecko A."/>
            <person name="Tallon L."/>
            <person name="Jackson J."/>
            <person name="Pai G."/>
            <person name="Aken S.V."/>
            <person name="Utterback T."/>
            <person name="Reidmuller S."/>
            <person name="Feldblyum T."/>
            <person name="Hsiao J."/>
            <person name="Zismann V."/>
            <person name="Iobst S."/>
            <person name="de Vazeille A.R."/>
            <person name="Buell C.R."/>
            <person name="Ying K."/>
            <person name="Li Y."/>
            <person name="Lu T."/>
            <person name="Huang Y."/>
            <person name="Zhao Q."/>
            <person name="Feng Q."/>
            <person name="Zhang L."/>
            <person name="Zhu J."/>
            <person name="Weng Q."/>
            <person name="Mu J."/>
            <person name="Lu Y."/>
            <person name="Fan D."/>
            <person name="Liu Y."/>
            <person name="Guan J."/>
            <person name="Zhang Y."/>
            <person name="Yu S."/>
            <person name="Liu X."/>
            <person name="Zhang Y."/>
            <person name="Hong G."/>
            <person name="Han B."/>
            <person name="Choisne N."/>
            <person name="Demange N."/>
            <person name="Orjeda G."/>
            <person name="Samain S."/>
            <person name="Cattolico L."/>
            <person name="Pelletier E."/>
            <person name="Couloux A."/>
            <person name="Segurens B."/>
            <person name="Wincker P."/>
            <person name="D'Hont A."/>
            <person name="Scarpelli C."/>
            <person name="Weissenbach J."/>
            <person name="Salanoubat M."/>
            <person name="Quetier F."/>
            <person name="Yu Y."/>
            <person name="Kim H.R."/>
            <person name="Rambo T."/>
            <person name="Currie J."/>
            <person name="Collura K."/>
            <person name="Luo M."/>
            <person name="Yang T."/>
            <person name="Ammiraju J.S.S."/>
            <person name="Engler F."/>
            <person name="Soderlund C."/>
            <person name="Wing R.A."/>
            <person name="Palmer L.E."/>
            <person name="de la Bastide M."/>
            <person name="Spiegel L."/>
            <person name="Nascimento L."/>
            <person name="Zutavern T."/>
            <person name="O'Shaughnessy A."/>
            <person name="Dike S."/>
            <person name="Dedhia N."/>
            <person name="Preston R."/>
            <person name="Balija V."/>
            <person name="McCombie W.R."/>
            <person name="Chow T."/>
            <person name="Chen H."/>
            <person name="Chung M."/>
            <person name="Chen C."/>
            <person name="Shaw J."/>
            <person name="Wu H."/>
            <person name="Hsiao K."/>
            <person name="Chao Y."/>
            <person name="Chu M."/>
            <person name="Cheng C."/>
            <person name="Hour A."/>
            <person name="Lee P."/>
            <person name="Lin S."/>
            <person name="Lin Y."/>
            <person name="Liou J."/>
            <person name="Liu S."/>
            <person name="Hsing Y."/>
            <person name="Raghuvanshi S."/>
            <person name="Mohanty A."/>
            <person name="Bharti A.K."/>
            <person name="Gaur A."/>
            <person name="Gupta V."/>
            <person name="Kumar D."/>
            <person name="Ravi V."/>
            <person name="Vij S."/>
            <person name="Kapur A."/>
            <person name="Khurana P."/>
            <person name="Khurana P."/>
            <person name="Khurana J.P."/>
            <person name="Tyagi A.K."/>
            <person name="Gaikwad K."/>
            <person name="Singh A."/>
            <person name="Dalal V."/>
            <person name="Srivastava S."/>
            <person name="Dixit A."/>
            <person name="Pal A.K."/>
            <person name="Ghazi I.A."/>
            <person name="Yadav M."/>
            <person name="Pandit A."/>
            <person name="Bhargava A."/>
            <person name="Sureshbabu K."/>
            <person name="Batra K."/>
            <person name="Sharma T.R."/>
            <person name="Mohapatra T."/>
            <person name="Singh N.K."/>
            <person name="Messing J."/>
            <person name="Nelson A.B."/>
            <person name="Fuks G."/>
            <person name="Kavchok S."/>
            <person name="Keizer G."/>
            <person name="Linton E."/>
            <person name="Llaca V."/>
            <person name="Song R."/>
            <person name="Tanyolac B."/>
            <person name="Young S."/>
            <person name="Ho-Il K."/>
            <person name="Hahn J.H."/>
            <person name="Sangsakoo G."/>
            <person name="Vanavichit A."/>
            <person name="de Mattos Luiz.A.T."/>
            <person name="Zimmer P.D."/>
            <person name="Malone G."/>
            <person name="Dellagostin O."/>
            <person name="de Oliveira A.C."/>
            <person name="Bevan M."/>
            <person name="Bancroft I."/>
            <person name="Minx P."/>
            <person name="Cordum H."/>
            <person name="Wilson R."/>
            <person name="Cheng Z."/>
            <person name="Jin W."/>
            <person name="Jiang J."/>
            <person name="Leong S.A."/>
            <person name="Iwama H."/>
            <person name="Gojobori T."/>
            <person name="Itoh T."/>
            <person name="Niimura Y."/>
            <person name="Fujii Y."/>
            <person name="Habara T."/>
            <person name="Sakai H."/>
            <person name="Sato Y."/>
            <person name="Wilson G."/>
            <person name="Kumar K."/>
            <person name="McCouch S."/>
            <person name="Juretic N."/>
            <person name="Hoen D."/>
            <person name="Wright S."/>
            <person name="Bruskiewich R."/>
            <person name="Bureau T."/>
            <person name="Miyao A."/>
            <person name="Hirochika H."/>
            <person name="Nishikawa T."/>
            <person name="Kadowaki K."/>
            <person name="Sugiura M."/>
            <person name="Burr B."/>
            <person name="Sasaki T."/>
        </authorList>
    </citation>
    <scope>NUCLEOTIDE SEQUENCE [LARGE SCALE GENOMIC DNA]</scope>
    <source>
        <strain evidence="3">cv. Nipponbare</strain>
    </source>
</reference>
<dbReference type="PaxDb" id="39947-A0A0N7KFS9"/>
<sequence>MANCHRAYNNTNDEKVETRVPTSSCSGHQGPPRSLNSINREWSQGPGPHGLASCAPCSGRMRRAGPEHRGSPSTKQSLSTEHALSLTIHGLLKDLGCH</sequence>
<reference evidence="2 3" key="2">
    <citation type="journal article" date="2013" name="Plant Cell Physiol.">
        <title>Rice Annotation Project Database (RAP-DB): an integrative and interactive database for rice genomics.</title>
        <authorList>
            <person name="Sakai H."/>
            <person name="Lee S.S."/>
            <person name="Tanaka T."/>
            <person name="Numa H."/>
            <person name="Kim J."/>
            <person name="Kawahara Y."/>
            <person name="Wakimoto H."/>
            <person name="Yang C.C."/>
            <person name="Iwamoto M."/>
            <person name="Abe T."/>
            <person name="Yamada Y."/>
            <person name="Muto A."/>
            <person name="Inokuchi H."/>
            <person name="Ikemura T."/>
            <person name="Matsumoto T."/>
            <person name="Sasaki T."/>
            <person name="Itoh T."/>
        </authorList>
    </citation>
    <scope>NUCLEOTIDE SEQUENCE [LARGE SCALE GENOMIC DNA]</scope>
    <source>
        <strain evidence="3">cv. Nipponbare</strain>
    </source>
</reference>
<evidence type="ECO:0000313" key="3">
    <source>
        <dbReference type="Proteomes" id="UP000059680"/>
    </source>
</evidence>
<gene>
    <name evidence="2" type="ordered locus">Os02g0652201</name>
    <name evidence="2" type="ORF">OSNPB_020652201</name>
</gene>
<reference evidence="2 3" key="3">
    <citation type="journal article" date="2013" name="Rice">
        <title>Improvement of the Oryza sativa Nipponbare reference genome using next generation sequence and optical map data.</title>
        <authorList>
            <person name="Kawahara Y."/>
            <person name="de la Bastide M."/>
            <person name="Hamilton J.P."/>
            <person name="Kanamori H."/>
            <person name="McCombie W.R."/>
            <person name="Ouyang S."/>
            <person name="Schwartz D.C."/>
            <person name="Tanaka T."/>
            <person name="Wu J."/>
            <person name="Zhou S."/>
            <person name="Childs K.L."/>
            <person name="Davidson R.M."/>
            <person name="Lin H."/>
            <person name="Quesada-Ocampo L."/>
            <person name="Vaillancourt B."/>
            <person name="Sakai H."/>
            <person name="Lee S.S."/>
            <person name="Kim J."/>
            <person name="Numa H."/>
            <person name="Itoh T."/>
            <person name="Buell C.R."/>
            <person name="Matsumoto T."/>
        </authorList>
    </citation>
    <scope>NUCLEOTIDE SEQUENCE [LARGE SCALE GENOMIC DNA]</scope>
    <source>
        <strain evidence="3">cv. Nipponbare</strain>
    </source>
</reference>
<evidence type="ECO:0000256" key="1">
    <source>
        <dbReference type="SAM" id="MobiDB-lite"/>
    </source>
</evidence>
<evidence type="ECO:0000313" key="2">
    <source>
        <dbReference type="EMBL" id="BAS80065.1"/>
    </source>
</evidence>
<dbReference type="AlphaFoldDB" id="A0A0N7KFS9"/>
<protein>
    <submittedName>
        <fullName evidence="2">Os02g0652201 protein</fullName>
    </submittedName>
</protein>
<accession>A0A0N7KFS9</accession>
<dbReference type="InParanoid" id="A0A0N7KFS9"/>
<dbReference type="Proteomes" id="UP000059680">
    <property type="component" value="Chromosome 2"/>
</dbReference>
<feature type="compositionally biased region" description="Polar residues" evidence="1">
    <location>
        <begin position="71"/>
        <end position="81"/>
    </location>
</feature>
<keyword evidence="3" id="KW-1185">Reference proteome</keyword>